<gene>
    <name evidence="4" type="ORF">ebA6565</name>
</gene>
<evidence type="ECO:0000313" key="4">
    <source>
        <dbReference type="EMBL" id="CAI09877.1"/>
    </source>
</evidence>
<dbReference type="EMBL" id="CR555306">
    <property type="protein sequence ID" value="CAI09877.1"/>
    <property type="molecule type" value="Genomic_DNA"/>
</dbReference>
<dbReference type="KEGG" id="eba:ebA6565"/>
<name>Q5NYI7_AROAE</name>
<evidence type="ECO:0000256" key="3">
    <source>
        <dbReference type="SAM" id="MobiDB-lite"/>
    </source>
</evidence>
<dbReference type="eggNOG" id="COG0859">
    <property type="taxonomic scope" value="Bacteria"/>
</dbReference>
<dbReference type="InterPro" id="IPR002201">
    <property type="entry name" value="Glyco_trans_9"/>
</dbReference>
<dbReference type="CDD" id="cd03789">
    <property type="entry name" value="GT9_LPS_heptosyltransferase"/>
    <property type="match status" value="1"/>
</dbReference>
<protein>
    <submittedName>
        <fullName evidence="4">Predicted glycosyl transferase</fullName>
    </submittedName>
</protein>
<dbReference type="PANTHER" id="PTHR30160">
    <property type="entry name" value="TETRAACYLDISACCHARIDE 4'-KINASE-RELATED"/>
    <property type="match status" value="1"/>
</dbReference>
<keyword evidence="1" id="KW-0328">Glycosyltransferase</keyword>
<reference evidence="4 5" key="1">
    <citation type="journal article" date="2005" name="Arch. Microbiol.">
        <title>The genome sequence of an anaerobic aromatic-degrading denitrifying bacterium, strain EbN1.</title>
        <authorList>
            <person name="Rabus R."/>
            <person name="Kube M."/>
            <person name="Heider J."/>
            <person name="Beck A."/>
            <person name="Heitmann K."/>
            <person name="Widdel F."/>
            <person name="Reinhardt R."/>
        </authorList>
    </citation>
    <scope>NUCLEOTIDE SEQUENCE [LARGE SCALE GENOMIC DNA]</scope>
    <source>
        <strain evidence="4 5">EbN1</strain>
    </source>
</reference>
<keyword evidence="2 4" id="KW-0808">Transferase</keyword>
<evidence type="ECO:0000313" key="5">
    <source>
        <dbReference type="Proteomes" id="UP000006552"/>
    </source>
</evidence>
<dbReference type="Pfam" id="PF01075">
    <property type="entry name" value="Glyco_transf_9"/>
    <property type="match status" value="1"/>
</dbReference>
<keyword evidence="5" id="KW-1185">Reference proteome</keyword>
<feature type="region of interest" description="Disordered" evidence="3">
    <location>
        <begin position="1"/>
        <end position="22"/>
    </location>
</feature>
<accession>Q5NYI7</accession>
<dbReference type="HOGENOM" id="CLU_820502_0_0_4"/>
<proteinExistence type="predicted"/>
<dbReference type="Proteomes" id="UP000006552">
    <property type="component" value="Chromosome"/>
</dbReference>
<dbReference type="GO" id="GO:0008713">
    <property type="term" value="F:ADP-heptose-lipopolysaccharide heptosyltransferase activity"/>
    <property type="evidence" value="ECO:0007669"/>
    <property type="project" value="TreeGrafter"/>
</dbReference>
<dbReference type="GO" id="GO:0005829">
    <property type="term" value="C:cytosol"/>
    <property type="evidence" value="ECO:0007669"/>
    <property type="project" value="TreeGrafter"/>
</dbReference>
<evidence type="ECO:0000256" key="1">
    <source>
        <dbReference type="ARBA" id="ARBA00022676"/>
    </source>
</evidence>
<dbReference type="CAZy" id="GT9">
    <property type="family name" value="Glycosyltransferase Family 9"/>
</dbReference>
<dbReference type="AlphaFoldDB" id="Q5NYI7"/>
<evidence type="ECO:0000256" key="2">
    <source>
        <dbReference type="ARBA" id="ARBA00022679"/>
    </source>
</evidence>
<dbReference type="GO" id="GO:0009244">
    <property type="term" value="P:lipopolysaccharide core region biosynthetic process"/>
    <property type="evidence" value="ECO:0007669"/>
    <property type="project" value="TreeGrafter"/>
</dbReference>
<sequence length="338" mass="35815">MTELSSCPPPGESALRKTPGKMRRNSVCSSTRCAQNASIWRSSCTAGGRWSNPFVKRLGARHTFGLCAADAEPLEFSVPYIYYQPEVFRYLEVVALAGGRAAGREPRMSVTEEDLTAACAVLPPGKTIAVLHLGASDPRRRWPAASFAAVGDALGDAGAVVVVNATGDERPQLGELAEKMRHPFIDLGPDSTLSLLTGVLAQAALIVANDSGPLHLARAVGTASVGIYWCGNLINGGPTSRTRHRPLLSWRLACPECGANTIEQRCEHTASFVADIPPEDAIGQALDLLAAARRPAAAGLPRPSMQQPQQSLHPAMAILPVPSVRADYYAGRSSFTVA</sequence>
<dbReference type="STRING" id="76114.ebA6565"/>
<dbReference type="PANTHER" id="PTHR30160:SF1">
    <property type="entry name" value="LIPOPOLYSACCHARIDE 1,2-N-ACETYLGLUCOSAMINETRANSFERASE-RELATED"/>
    <property type="match status" value="1"/>
</dbReference>
<dbReference type="InterPro" id="IPR051199">
    <property type="entry name" value="LPS_LOS_Heptosyltrfase"/>
</dbReference>
<dbReference type="Gene3D" id="3.40.50.2000">
    <property type="entry name" value="Glycogen Phosphorylase B"/>
    <property type="match status" value="1"/>
</dbReference>
<organism evidence="4 5">
    <name type="scientific">Aromatoleum aromaticum (strain DSM 19018 / LMG 30748 / EbN1)</name>
    <name type="common">Azoarcus sp. (strain EbN1)</name>
    <dbReference type="NCBI Taxonomy" id="76114"/>
    <lineage>
        <taxon>Bacteria</taxon>
        <taxon>Pseudomonadati</taxon>
        <taxon>Pseudomonadota</taxon>
        <taxon>Betaproteobacteria</taxon>
        <taxon>Rhodocyclales</taxon>
        <taxon>Rhodocyclaceae</taxon>
        <taxon>Aromatoleum</taxon>
    </lineage>
</organism>
<dbReference type="SUPFAM" id="SSF53756">
    <property type="entry name" value="UDP-Glycosyltransferase/glycogen phosphorylase"/>
    <property type="match status" value="1"/>
</dbReference>